<dbReference type="Gene3D" id="1.10.287.110">
    <property type="entry name" value="DnaJ domain"/>
    <property type="match status" value="1"/>
</dbReference>
<feature type="domain" description="J" evidence="1">
    <location>
        <begin position="4"/>
        <end position="69"/>
    </location>
</feature>
<dbReference type="SMART" id="SM00271">
    <property type="entry name" value="DnaJ"/>
    <property type="match status" value="1"/>
</dbReference>
<keyword evidence="3" id="KW-1185">Reference proteome</keyword>
<dbReference type="SUPFAM" id="SSF46565">
    <property type="entry name" value="Chaperone J-domain"/>
    <property type="match status" value="1"/>
</dbReference>
<dbReference type="PROSITE" id="PS50076">
    <property type="entry name" value="DNAJ_2"/>
    <property type="match status" value="1"/>
</dbReference>
<sequence>MAETLYEVLGLKPNATLEEIKAAYRREVMRWHPDRNGGSEMATHRFRQILEAHKTLTDIQARQRYDENLARGNSQAMLSTSSFWNNTMELAFFLAERGVSPVVLAQELSRRGCPPAIAAAIAQAIAAHSHRSRLSRLSKLARATRRPFAAAGKHTLDLGLLIKRAVFLMLLAVLAAAWFCDPRSTGKLQQAMLSDQEELATHIQGNR</sequence>
<evidence type="ECO:0000259" key="1">
    <source>
        <dbReference type="PROSITE" id="PS50076"/>
    </source>
</evidence>
<dbReference type="Proteomes" id="UP001446205">
    <property type="component" value="Unassembled WGS sequence"/>
</dbReference>
<name>A0ABU9DA04_9PROT</name>
<protein>
    <submittedName>
        <fullName evidence="2">J domain-containing protein</fullName>
    </submittedName>
</protein>
<dbReference type="EMBL" id="JBBPCO010000011">
    <property type="protein sequence ID" value="MEK8090369.1"/>
    <property type="molecule type" value="Genomic_DNA"/>
</dbReference>
<gene>
    <name evidence="2" type="ORF">WOB96_11425</name>
</gene>
<dbReference type="PANTHER" id="PTHR24074">
    <property type="entry name" value="CO-CHAPERONE PROTEIN DJLA"/>
    <property type="match status" value="1"/>
</dbReference>
<dbReference type="InterPro" id="IPR050817">
    <property type="entry name" value="DjlA_DnaK_co-chaperone"/>
</dbReference>
<dbReference type="Pfam" id="PF00226">
    <property type="entry name" value="DnaJ"/>
    <property type="match status" value="1"/>
</dbReference>
<proteinExistence type="predicted"/>
<dbReference type="CDD" id="cd06257">
    <property type="entry name" value="DnaJ"/>
    <property type="match status" value="1"/>
</dbReference>
<dbReference type="InterPro" id="IPR036869">
    <property type="entry name" value="J_dom_sf"/>
</dbReference>
<comment type="caution">
    <text evidence="2">The sequence shown here is derived from an EMBL/GenBank/DDBJ whole genome shotgun (WGS) entry which is preliminary data.</text>
</comment>
<dbReference type="InterPro" id="IPR001623">
    <property type="entry name" value="DnaJ_domain"/>
</dbReference>
<evidence type="ECO:0000313" key="3">
    <source>
        <dbReference type="Proteomes" id="UP001446205"/>
    </source>
</evidence>
<organism evidence="2 3">
    <name type="scientific">Thermithiobacillus plumbiphilus</name>
    <dbReference type="NCBI Taxonomy" id="1729899"/>
    <lineage>
        <taxon>Bacteria</taxon>
        <taxon>Pseudomonadati</taxon>
        <taxon>Pseudomonadota</taxon>
        <taxon>Acidithiobacillia</taxon>
        <taxon>Acidithiobacillales</taxon>
        <taxon>Thermithiobacillaceae</taxon>
        <taxon>Thermithiobacillus</taxon>
    </lineage>
</organism>
<dbReference type="PRINTS" id="PR00625">
    <property type="entry name" value="JDOMAIN"/>
</dbReference>
<accession>A0ABU9DA04</accession>
<dbReference type="RefSeq" id="WP_341371425.1">
    <property type="nucleotide sequence ID" value="NZ_JBBPCO010000011.1"/>
</dbReference>
<evidence type="ECO:0000313" key="2">
    <source>
        <dbReference type="EMBL" id="MEK8090369.1"/>
    </source>
</evidence>
<reference evidence="2 3" key="1">
    <citation type="submission" date="2024-04" db="EMBL/GenBank/DDBJ databases">
        <authorList>
            <person name="Abashina T."/>
            <person name="Shaikin A."/>
        </authorList>
    </citation>
    <scope>NUCLEOTIDE SEQUENCE [LARGE SCALE GENOMIC DNA]</scope>
    <source>
        <strain evidence="2 3">AAFK</strain>
    </source>
</reference>